<dbReference type="InterPro" id="IPR036179">
    <property type="entry name" value="Ig-like_dom_sf"/>
</dbReference>
<dbReference type="PRINTS" id="PR00014">
    <property type="entry name" value="FNTYPEIII"/>
</dbReference>
<dbReference type="SUPFAM" id="SSF48726">
    <property type="entry name" value="Immunoglobulin"/>
    <property type="match status" value="3"/>
</dbReference>
<reference evidence="6" key="2">
    <citation type="submission" date="2025-09" db="UniProtKB">
        <authorList>
            <consortium name="Ensembl"/>
        </authorList>
    </citation>
    <scope>IDENTIFICATION</scope>
</reference>
<feature type="domain" description="Ig-like" evidence="4">
    <location>
        <begin position="152"/>
        <end position="245"/>
    </location>
</feature>
<dbReference type="SUPFAM" id="SSF49265">
    <property type="entry name" value="Fibronectin type III"/>
    <property type="match status" value="3"/>
</dbReference>
<feature type="domain" description="Fibronectin type-III" evidence="5">
    <location>
        <begin position="693"/>
        <end position="790"/>
    </location>
</feature>
<keyword evidence="2" id="KW-0393">Immunoglobulin domain</keyword>
<reference evidence="6" key="1">
    <citation type="submission" date="2025-08" db="UniProtKB">
        <authorList>
            <consortium name="Ensembl"/>
        </authorList>
    </citation>
    <scope>IDENTIFICATION</scope>
</reference>
<dbReference type="SMART" id="SM00409">
    <property type="entry name" value="IG"/>
    <property type="match status" value="4"/>
</dbReference>
<protein>
    <submittedName>
        <fullName evidence="6">Uncharacterized protein</fullName>
    </submittedName>
</protein>
<dbReference type="CDD" id="cd00096">
    <property type="entry name" value="Ig"/>
    <property type="match status" value="1"/>
</dbReference>
<proteinExistence type="predicted"/>
<feature type="domain" description="Fibronectin type-III" evidence="5">
    <location>
        <begin position="489"/>
        <end position="585"/>
    </location>
</feature>
<evidence type="ECO:0000259" key="5">
    <source>
        <dbReference type="PROSITE" id="PS50853"/>
    </source>
</evidence>
<dbReference type="InterPro" id="IPR013098">
    <property type="entry name" value="Ig_I-set"/>
</dbReference>
<feature type="domain" description="Ig-like" evidence="4">
    <location>
        <begin position="88"/>
        <end position="121"/>
    </location>
</feature>
<dbReference type="GO" id="GO:0045214">
    <property type="term" value="P:sarcomere organization"/>
    <property type="evidence" value="ECO:0007669"/>
    <property type="project" value="TreeGrafter"/>
</dbReference>
<dbReference type="InterPro" id="IPR050964">
    <property type="entry name" value="Striated_Muscle_Regulatory"/>
</dbReference>
<feature type="region of interest" description="Disordered" evidence="3">
    <location>
        <begin position="472"/>
        <end position="500"/>
    </location>
</feature>
<dbReference type="FunFam" id="2.60.40.10:FF:000029">
    <property type="entry name" value="Myomesin 1"/>
    <property type="match status" value="3"/>
</dbReference>
<evidence type="ECO:0000256" key="3">
    <source>
        <dbReference type="SAM" id="MobiDB-lite"/>
    </source>
</evidence>
<dbReference type="SMART" id="SM00060">
    <property type="entry name" value="FN3"/>
    <property type="match status" value="5"/>
</dbReference>
<dbReference type="Gene3D" id="2.60.40.10">
    <property type="entry name" value="Immunoglobulins"/>
    <property type="match status" value="10"/>
</dbReference>
<dbReference type="Pfam" id="PF00041">
    <property type="entry name" value="fn3"/>
    <property type="match status" value="4"/>
</dbReference>
<dbReference type="Ensembl" id="ENSPMGT00000001010.1">
    <property type="protein sequence ID" value="ENSPMGP00000000957.1"/>
    <property type="gene ID" value="ENSPMGG00000000672.1"/>
</dbReference>
<dbReference type="InterPro" id="IPR003599">
    <property type="entry name" value="Ig_sub"/>
</dbReference>
<dbReference type="InterPro" id="IPR007110">
    <property type="entry name" value="Ig-like_dom"/>
</dbReference>
<feature type="compositionally biased region" description="Low complexity" evidence="3">
    <location>
        <begin position="472"/>
        <end position="482"/>
    </location>
</feature>
<evidence type="ECO:0000256" key="2">
    <source>
        <dbReference type="ARBA" id="ARBA00023319"/>
    </source>
</evidence>
<dbReference type="InterPro" id="IPR036116">
    <property type="entry name" value="FN3_sf"/>
</dbReference>
<evidence type="ECO:0000256" key="1">
    <source>
        <dbReference type="ARBA" id="ARBA00022737"/>
    </source>
</evidence>
<dbReference type="Proteomes" id="UP000261520">
    <property type="component" value="Unplaced"/>
</dbReference>
<dbReference type="PANTHER" id="PTHR13817:SF89">
    <property type="entry name" value="MYOMESIN-3"/>
    <property type="match status" value="1"/>
</dbReference>
<keyword evidence="1" id="KW-0677">Repeat</keyword>
<dbReference type="PROSITE" id="PS50835">
    <property type="entry name" value="IG_LIKE"/>
    <property type="match status" value="2"/>
</dbReference>
<dbReference type="InterPro" id="IPR003961">
    <property type="entry name" value="FN3_dom"/>
</dbReference>
<organism evidence="6 7">
    <name type="scientific">Periophthalmus magnuspinnatus</name>
    <dbReference type="NCBI Taxonomy" id="409849"/>
    <lineage>
        <taxon>Eukaryota</taxon>
        <taxon>Metazoa</taxon>
        <taxon>Chordata</taxon>
        <taxon>Craniata</taxon>
        <taxon>Vertebrata</taxon>
        <taxon>Euteleostomi</taxon>
        <taxon>Actinopterygii</taxon>
        <taxon>Neopterygii</taxon>
        <taxon>Teleostei</taxon>
        <taxon>Neoteleostei</taxon>
        <taxon>Acanthomorphata</taxon>
        <taxon>Gobiaria</taxon>
        <taxon>Gobiiformes</taxon>
        <taxon>Gobioidei</taxon>
        <taxon>Gobiidae</taxon>
        <taxon>Oxudercinae</taxon>
        <taxon>Periophthalmus</taxon>
    </lineage>
</organism>
<dbReference type="PANTHER" id="PTHR13817">
    <property type="entry name" value="TITIN"/>
    <property type="match status" value="1"/>
</dbReference>
<keyword evidence="7" id="KW-1185">Reference proteome</keyword>
<dbReference type="PROSITE" id="PS50853">
    <property type="entry name" value="FN3"/>
    <property type="match status" value="5"/>
</dbReference>
<dbReference type="CDD" id="cd00063">
    <property type="entry name" value="FN3"/>
    <property type="match status" value="5"/>
</dbReference>
<name>A0A3B3Z8N3_9GOBI</name>
<feature type="domain" description="Fibronectin type-III" evidence="5">
    <location>
        <begin position="591"/>
        <end position="690"/>
    </location>
</feature>
<accession>A0A3B3Z8N3</accession>
<dbReference type="FunFam" id="2.60.40.10:FF:000134">
    <property type="entry name" value="Myomesin 1"/>
    <property type="match status" value="1"/>
</dbReference>
<evidence type="ECO:0000259" key="4">
    <source>
        <dbReference type="PROSITE" id="PS50835"/>
    </source>
</evidence>
<evidence type="ECO:0000313" key="7">
    <source>
        <dbReference type="Proteomes" id="UP000261520"/>
    </source>
</evidence>
<feature type="domain" description="Fibronectin type-III" evidence="5">
    <location>
        <begin position="391"/>
        <end position="486"/>
    </location>
</feature>
<dbReference type="AlphaFoldDB" id="A0A3B3Z8N3"/>
<dbReference type="InterPro" id="IPR013783">
    <property type="entry name" value="Ig-like_fold"/>
</dbReference>
<feature type="domain" description="Fibronectin type-III" evidence="5">
    <location>
        <begin position="259"/>
        <end position="353"/>
    </location>
</feature>
<dbReference type="GO" id="GO:0031430">
    <property type="term" value="C:M band"/>
    <property type="evidence" value="ECO:0007669"/>
    <property type="project" value="TreeGrafter"/>
</dbReference>
<evidence type="ECO:0000313" key="6">
    <source>
        <dbReference type="Ensembl" id="ENSPMGP00000000957.1"/>
    </source>
</evidence>
<sequence>EKRITVTSLSCTLTAAANWEIMRDMAQVEYRRTKRTLFGNECEKMERDVSRTRRILRSRVDKIALRNRVEEKVAAHKRYLEALSRKAPDFIIPLRSHTVWEGMRVVFTCTVQGYPPPRITWCSPADAGKYKVVAKSALGQATTFATLLVNLPEAQFACAFSPTWVTEGETLTLQCIFTCPLLPFQQDVTWYRDGVQLEPSKTVAMKTDSDLATLTLEPMHKEHEGLYTVQLRTRSGTQEHSAFVYVKDAAATVPGGPASPLAVQVSDINKDYVFLTWQPPSADGSSPVEGYYVEKYLSEEQWTRCNAQIQKVCHFPVFGLKPGAYYQFRVCAVNKAGVGRPSKPTEPILTMDPQEADRKMGNSKKKVYVDRGRTITVTKDELEGDVTAPFPPTNVHVCEGTDTYLVLSWSPPEPRGREPLTYHVERSLAGTNNWERASLDMVVSSPRFPVFDLVKGRKYCFRVRAVNKYGVSDPSAPSAPVSLRKPQVPPSPPHSLMPLRDTDTSVQLKWQEPEDKEDILGYYLYYSETGKQNWKTINNKPYTKTSFTVHGLKTGKEYVFRAKSVSRAGNSIYSEESPPITVKAAIRVPSAPSAIVLLLCTDSEMVVGWRAPAHSGGAPVRGYYLDKKEEGAEMWREVNEKAVPERKLKVSNLTSGNFYQFRVFAANMVGVGKPSEPSEPFLCEKWTMPEPGCPYDVQIKEIRDTSLVAVWAAPLYEGQGPIIGYILEVCQGDQSDEWTAINDQPISSSKDIEIGVDDDGFICLTYAAEEINEETPGLWNKEYCEPIDESRAQTHSEKNRYALDSQEKMFNFKVRLQTEEHYSNFFVIGLKTGWQVEVSEEGRVRLWLQTESLSDAAELRLILNDQEIHSTPHRTITLDKAKGLVEIVFDPLSPEDQGSYTAQLRDGKAKNQFTLVFVDDWPHFEEYLSWSVTDECVLVINELYSGILIILCSFIIAMTTVCAALSAGPLSIECTEEGFRLFCSLKYYINYLKTSWLFKDKPIDQTRTRPGYSTQKVWIDVFNPTEKDQGKYTLEMFDGKETHKRHLNLSGQGKGGHSTNLIISFNIMNIKFGQFDITKEHKCTTITINNVTMQDSGKYSIFVENKYGSETVDVTVSVYKHGDNNNLKKKT</sequence>
<dbReference type="Pfam" id="PF07679">
    <property type="entry name" value="I-set"/>
    <property type="match status" value="3"/>
</dbReference>